<accession>A0A5C1H791</accession>
<name>A0A5C1H791_9APIC</name>
<dbReference type="EMBL" id="MK573199">
    <property type="protein sequence ID" value="QEM01550.1"/>
    <property type="molecule type" value="Genomic_DNA"/>
</dbReference>
<reference evidence="1" key="1">
    <citation type="journal article" date="2019" name="Genome Biol. Evol.">
        <title>Nephromyces represents a diverse and novel lineage of the Apicomplexa that has retained apicoplasts.</title>
        <authorList>
            <person name="Munoz-Gomez S.A."/>
            <person name="Durnin K."/>
            <person name="Eme L."/>
            <person name="Paight C."/>
            <person name="Lane C.E."/>
            <person name="Saffo M.B."/>
            <person name="Slamovits C.H."/>
        </authorList>
    </citation>
    <scope>NUCLEOTIDE SEQUENCE</scope>
    <source>
        <strain evidence="1">439</strain>
    </source>
</reference>
<gene>
    <name evidence="1" type="primary">orf59</name>
</gene>
<sequence>MTFTKQALFFKSYLTKNQKLKKRKIIKINKKKYNYIIKFLKYYRFLGIFPFIDNKTLKI</sequence>
<proteinExistence type="predicted"/>
<evidence type="ECO:0000313" key="1">
    <source>
        <dbReference type="EMBL" id="QEM01550.1"/>
    </source>
</evidence>
<protein>
    <recommendedName>
        <fullName evidence="2">30S ribosomal protein S18</fullName>
    </recommendedName>
</protein>
<evidence type="ECO:0008006" key="2">
    <source>
        <dbReference type="Google" id="ProtNLM"/>
    </source>
</evidence>
<organism evidence="1">
    <name type="scientific">Nephromyces sp. ex Molgula occidentalis</name>
    <dbReference type="NCBI Taxonomy" id="2544991"/>
    <lineage>
        <taxon>Eukaryota</taxon>
        <taxon>Sar</taxon>
        <taxon>Alveolata</taxon>
        <taxon>Apicomplexa</taxon>
        <taxon>Aconoidasida</taxon>
        <taxon>Nephromycida</taxon>
        <taxon>Nephromyces</taxon>
    </lineage>
</organism>
<dbReference type="AlphaFoldDB" id="A0A5C1H791"/>